<proteinExistence type="predicted"/>
<dbReference type="GO" id="GO:0004081">
    <property type="term" value="F:bis(5'-nucleosyl)-tetraphosphatase (asymmetrical) activity"/>
    <property type="evidence" value="ECO:0007669"/>
    <property type="project" value="TreeGrafter"/>
</dbReference>
<dbReference type="InterPro" id="IPR020084">
    <property type="entry name" value="NUDIX_hydrolase_CS"/>
</dbReference>
<dbReference type="PROSITE" id="PS51462">
    <property type="entry name" value="NUDIX"/>
    <property type="match status" value="1"/>
</dbReference>
<dbReference type="PANTHER" id="PTHR21340">
    <property type="entry name" value="DIADENOSINE 5,5-P1,P4-TETRAPHOSPHATE PYROPHOSPHOHYDROLASE MUTT"/>
    <property type="match status" value="1"/>
</dbReference>
<dbReference type="PANTHER" id="PTHR21340:SF0">
    <property type="entry name" value="BIS(5'-NUCLEOSYL)-TETRAPHOSPHATASE [ASYMMETRICAL]"/>
    <property type="match status" value="1"/>
</dbReference>
<accession>A0A261ER06</accession>
<dbReference type="InterPro" id="IPR000086">
    <property type="entry name" value="NUDIX_hydrolase_dom"/>
</dbReference>
<dbReference type="EMBL" id="MWWS01000005">
    <property type="protein sequence ID" value="OZG49275.1"/>
    <property type="molecule type" value="Genomic_DNA"/>
</dbReference>
<dbReference type="Pfam" id="PF00300">
    <property type="entry name" value="His_Phos_1"/>
    <property type="match status" value="1"/>
</dbReference>
<dbReference type="InterPro" id="IPR051325">
    <property type="entry name" value="Nudix_hydrolase_domain"/>
</dbReference>
<dbReference type="InterPro" id="IPR015797">
    <property type="entry name" value="NUDIX_hydrolase-like_dom_sf"/>
</dbReference>
<sequence length="360" mass="40218">MSRTVEAAGAIVYRWKQGDEHIPTRVSTHNTQQNSNPRSLLDHIELCLVHRPKYNDWSWPKGKLEAHETHAQAAVREVGEETGHVIRLGPYLGDIEYPLNNEGKQKNAHGNGRRKHISYWMASLAGEDRAERLRAVIGRVSSPDPGEVDQVTWVSVKKARTKLTHATDRQILDLFVDRVEQGALTASSIIIVRHAKSIARKEWSGNDAERPLTPRGAAAAYALNKQLVCWAPDELFSSSWTRCVQTIRPYSAETEQPIATADCLTESAFAENPAIAYAWLDALIEDSLTQQTTKLVCMHRPVLGGIFEHLRSLCPTKSLRRFLPSRSPYMPTGTALTLHIIEGEQGPTIIDIQKVGPIVY</sequence>
<dbReference type="InterPro" id="IPR013078">
    <property type="entry name" value="His_Pase_superF_clade-1"/>
</dbReference>
<dbReference type="GO" id="GO:0006754">
    <property type="term" value="P:ATP biosynthetic process"/>
    <property type="evidence" value="ECO:0007669"/>
    <property type="project" value="TreeGrafter"/>
</dbReference>
<dbReference type="Gene3D" id="3.40.50.1240">
    <property type="entry name" value="Phosphoglycerate mutase-like"/>
    <property type="match status" value="1"/>
</dbReference>
<dbReference type="Pfam" id="PF00293">
    <property type="entry name" value="NUDIX"/>
    <property type="match status" value="1"/>
</dbReference>
<dbReference type="SUPFAM" id="SSF53254">
    <property type="entry name" value="Phosphoglycerate mutase-like"/>
    <property type="match status" value="1"/>
</dbReference>
<dbReference type="CDD" id="cd07067">
    <property type="entry name" value="HP_PGM_like"/>
    <property type="match status" value="1"/>
</dbReference>
<evidence type="ECO:0000313" key="4">
    <source>
        <dbReference type="Proteomes" id="UP000216004"/>
    </source>
</evidence>
<keyword evidence="4" id="KW-1185">Reference proteome</keyword>
<evidence type="ECO:0000256" key="1">
    <source>
        <dbReference type="ARBA" id="ARBA00022801"/>
    </source>
</evidence>
<dbReference type="AlphaFoldDB" id="A0A261ER06"/>
<dbReference type="Gene3D" id="3.90.79.10">
    <property type="entry name" value="Nucleoside Triphosphate Pyrophosphohydrolase"/>
    <property type="match status" value="1"/>
</dbReference>
<dbReference type="OrthoDB" id="4287477at2"/>
<organism evidence="3 4">
    <name type="scientific">Bombiscardovia coagulans</name>
    <dbReference type="NCBI Taxonomy" id="686666"/>
    <lineage>
        <taxon>Bacteria</taxon>
        <taxon>Bacillati</taxon>
        <taxon>Actinomycetota</taxon>
        <taxon>Actinomycetes</taxon>
        <taxon>Bifidobacteriales</taxon>
        <taxon>Bifidobacteriaceae</taxon>
        <taxon>Bombiscardovia</taxon>
    </lineage>
</organism>
<keyword evidence="1" id="KW-0378">Hydrolase</keyword>
<dbReference type="InterPro" id="IPR029033">
    <property type="entry name" value="His_PPase_superfam"/>
</dbReference>
<dbReference type="CDD" id="cd03673">
    <property type="entry name" value="NUDIX_Ap6A_hydrolase"/>
    <property type="match status" value="1"/>
</dbReference>
<protein>
    <submittedName>
        <fullName evidence="3">DNA mismatch repair protein MutT</fullName>
    </submittedName>
</protein>
<gene>
    <name evidence="3" type="ORF">BOCO_1084</name>
</gene>
<dbReference type="GO" id="GO:0006167">
    <property type="term" value="P:AMP biosynthetic process"/>
    <property type="evidence" value="ECO:0007669"/>
    <property type="project" value="TreeGrafter"/>
</dbReference>
<name>A0A261ER06_9BIFI</name>
<dbReference type="SMART" id="SM00855">
    <property type="entry name" value="PGAM"/>
    <property type="match status" value="1"/>
</dbReference>
<dbReference type="PROSITE" id="PS00893">
    <property type="entry name" value="NUDIX_BOX"/>
    <property type="match status" value="1"/>
</dbReference>
<evidence type="ECO:0000313" key="3">
    <source>
        <dbReference type="EMBL" id="OZG49275.1"/>
    </source>
</evidence>
<dbReference type="SUPFAM" id="SSF55811">
    <property type="entry name" value="Nudix"/>
    <property type="match status" value="1"/>
</dbReference>
<reference evidence="3 4" key="1">
    <citation type="journal article" date="2017" name="BMC Genomics">
        <title>Comparative genomic and phylogenomic analyses of the Bifidobacteriaceae family.</title>
        <authorList>
            <person name="Lugli G.A."/>
            <person name="Milani C."/>
            <person name="Turroni F."/>
            <person name="Duranti S."/>
            <person name="Mancabelli L."/>
            <person name="Mangifesta M."/>
            <person name="Ferrario C."/>
            <person name="Modesto M."/>
            <person name="Mattarelli P."/>
            <person name="Jiri K."/>
            <person name="van Sinderen D."/>
            <person name="Ventura M."/>
        </authorList>
    </citation>
    <scope>NUCLEOTIDE SEQUENCE [LARGE SCALE GENOMIC DNA]</scope>
    <source>
        <strain evidence="3 4">DSM 22924</strain>
    </source>
</reference>
<evidence type="ECO:0000259" key="2">
    <source>
        <dbReference type="PROSITE" id="PS51462"/>
    </source>
</evidence>
<dbReference type="Proteomes" id="UP000216004">
    <property type="component" value="Unassembled WGS sequence"/>
</dbReference>
<dbReference type="RefSeq" id="WP_094723088.1">
    <property type="nucleotide sequence ID" value="NZ_MWWS01000005.1"/>
</dbReference>
<comment type="caution">
    <text evidence="3">The sequence shown here is derived from an EMBL/GenBank/DDBJ whole genome shotgun (WGS) entry which is preliminary data.</text>
</comment>
<feature type="domain" description="Nudix hydrolase" evidence="2">
    <location>
        <begin position="23"/>
        <end position="177"/>
    </location>
</feature>